<feature type="domain" description="Metallo-beta-lactamase" evidence="6">
    <location>
        <begin position="74"/>
        <end position="274"/>
    </location>
</feature>
<dbReference type="InterPro" id="IPR001279">
    <property type="entry name" value="Metallo-B-lactamas"/>
</dbReference>
<dbReference type="Pfam" id="PF00753">
    <property type="entry name" value="Lactamase_B"/>
    <property type="match status" value="1"/>
</dbReference>
<dbReference type="EMBL" id="CP122537">
    <property type="protein sequence ID" value="WGH79621.1"/>
    <property type="molecule type" value="Genomic_DNA"/>
</dbReference>
<dbReference type="Proteomes" id="UP001243420">
    <property type="component" value="Chromosome"/>
</dbReference>
<dbReference type="InterPro" id="IPR006311">
    <property type="entry name" value="TAT_signal"/>
</dbReference>
<evidence type="ECO:0000256" key="1">
    <source>
        <dbReference type="ARBA" id="ARBA00007749"/>
    </source>
</evidence>
<keyword evidence="8" id="KW-1185">Reference proteome</keyword>
<protein>
    <submittedName>
        <fullName evidence="7">MBL fold metallo-hydrolase</fullName>
    </submittedName>
</protein>
<reference evidence="7 8" key="1">
    <citation type="submission" date="2023-04" db="EMBL/GenBank/DDBJ databases">
        <title>Jannaschia ovalis sp. nov., a marine bacterium isolated from sea tidal flat.</title>
        <authorList>
            <person name="Kwon D.Y."/>
            <person name="Kim J.-J."/>
        </authorList>
    </citation>
    <scope>NUCLEOTIDE SEQUENCE [LARGE SCALE GENOMIC DNA]</scope>
    <source>
        <strain evidence="7 8">GRR-S6-38</strain>
    </source>
</reference>
<dbReference type="InterPro" id="IPR051013">
    <property type="entry name" value="MBL_superfamily_lactonases"/>
</dbReference>
<comment type="similarity">
    <text evidence="1">Belongs to the metallo-beta-lactamase superfamily.</text>
</comment>
<keyword evidence="4" id="KW-0862">Zinc</keyword>
<feature type="signal peptide" evidence="5">
    <location>
        <begin position="1"/>
        <end position="23"/>
    </location>
</feature>
<keyword evidence="2" id="KW-0479">Metal-binding</keyword>
<evidence type="ECO:0000313" key="7">
    <source>
        <dbReference type="EMBL" id="WGH79621.1"/>
    </source>
</evidence>
<sequence length="295" mass="31105">MISRRHFLAAAAAGLALPRYAVARTTLPDGAVLTTVSDGSLVLPGDFIFAPMPEAELGPLLAELGVSRDRLTPECNLALLQRGDRTVLFDAGAGPDFMPTAGTLPDALDAAGIAPEAVTDVVFTHAHPDHLWGVLDDFGDPMFPEAAHHMGAAERDYWADPATVDTIGAARATFAVGAARRIDELGDRIQTFADGAEIVPGVEAVLSPGHTPGHMAFRTEGVLILGDAITNAHVALARPEWPSGSDQDQALAAETRLRLIDQVLADDLQIVGFHLPNGGMGRLERAGDGFRFLQS</sequence>
<proteinExistence type="inferred from homology"/>
<gene>
    <name evidence="7" type="ORF">P8627_04995</name>
</gene>
<dbReference type="PROSITE" id="PS51318">
    <property type="entry name" value="TAT"/>
    <property type="match status" value="1"/>
</dbReference>
<accession>A0ABY8LEN0</accession>
<evidence type="ECO:0000259" key="6">
    <source>
        <dbReference type="SMART" id="SM00849"/>
    </source>
</evidence>
<feature type="chain" id="PRO_5046566200" evidence="5">
    <location>
        <begin position="24"/>
        <end position="295"/>
    </location>
</feature>
<dbReference type="PANTHER" id="PTHR42978:SF6">
    <property type="entry name" value="QUORUM-QUENCHING LACTONASE YTNP-RELATED"/>
    <property type="match status" value="1"/>
</dbReference>
<name>A0ABY8LEN0_9RHOB</name>
<evidence type="ECO:0000256" key="4">
    <source>
        <dbReference type="ARBA" id="ARBA00022833"/>
    </source>
</evidence>
<organism evidence="7 8">
    <name type="scientific">Jannaschia ovalis</name>
    <dbReference type="NCBI Taxonomy" id="3038773"/>
    <lineage>
        <taxon>Bacteria</taxon>
        <taxon>Pseudomonadati</taxon>
        <taxon>Pseudomonadota</taxon>
        <taxon>Alphaproteobacteria</taxon>
        <taxon>Rhodobacterales</taxon>
        <taxon>Roseobacteraceae</taxon>
        <taxon>Jannaschia</taxon>
    </lineage>
</organism>
<evidence type="ECO:0000256" key="3">
    <source>
        <dbReference type="ARBA" id="ARBA00022801"/>
    </source>
</evidence>
<dbReference type="InterPro" id="IPR036866">
    <property type="entry name" value="RibonucZ/Hydroxyglut_hydro"/>
</dbReference>
<evidence type="ECO:0000313" key="8">
    <source>
        <dbReference type="Proteomes" id="UP001243420"/>
    </source>
</evidence>
<dbReference type="SMART" id="SM00849">
    <property type="entry name" value="Lactamase_B"/>
    <property type="match status" value="1"/>
</dbReference>
<dbReference type="SUPFAM" id="SSF56281">
    <property type="entry name" value="Metallo-hydrolase/oxidoreductase"/>
    <property type="match status" value="1"/>
</dbReference>
<dbReference type="Gene3D" id="3.60.15.10">
    <property type="entry name" value="Ribonuclease Z/Hydroxyacylglutathione hydrolase-like"/>
    <property type="match status" value="1"/>
</dbReference>
<evidence type="ECO:0000256" key="2">
    <source>
        <dbReference type="ARBA" id="ARBA00022723"/>
    </source>
</evidence>
<dbReference type="CDD" id="cd07720">
    <property type="entry name" value="OPHC2-like_MBL-fold"/>
    <property type="match status" value="1"/>
</dbReference>
<keyword evidence="5" id="KW-0732">Signal</keyword>
<evidence type="ECO:0000256" key="5">
    <source>
        <dbReference type="SAM" id="SignalP"/>
    </source>
</evidence>
<dbReference type="PANTHER" id="PTHR42978">
    <property type="entry name" value="QUORUM-QUENCHING LACTONASE YTNP-RELATED-RELATED"/>
    <property type="match status" value="1"/>
</dbReference>
<dbReference type="RefSeq" id="WP_279966541.1">
    <property type="nucleotide sequence ID" value="NZ_CP122537.1"/>
</dbReference>
<keyword evidence="3" id="KW-0378">Hydrolase</keyword>